<dbReference type="PANTHER" id="PTHR43883:SF1">
    <property type="entry name" value="GLUCONOKINASE"/>
    <property type="match status" value="1"/>
</dbReference>
<proteinExistence type="predicted"/>
<dbReference type="Pfam" id="PF01636">
    <property type="entry name" value="APH"/>
    <property type="match status" value="1"/>
</dbReference>
<gene>
    <name evidence="3" type="ORF">Y958_26810</name>
</gene>
<evidence type="ECO:0000313" key="4">
    <source>
        <dbReference type="Proteomes" id="UP000197153"/>
    </source>
</evidence>
<name>A0A248K141_9PROT</name>
<dbReference type="InterPro" id="IPR052732">
    <property type="entry name" value="Cell-binding_unc_protein"/>
</dbReference>
<dbReference type="KEGG" id="nao:Y958_26810"/>
<dbReference type="Proteomes" id="UP000197153">
    <property type="component" value="Chromosome 3"/>
</dbReference>
<feature type="domain" description="Aminoglycoside phosphotransferase" evidence="2">
    <location>
        <begin position="108"/>
        <end position="278"/>
    </location>
</feature>
<organism evidence="3 4">
    <name type="scientific">Nitrospirillum viridazoti CBAmc</name>
    <dbReference type="NCBI Taxonomy" id="1441467"/>
    <lineage>
        <taxon>Bacteria</taxon>
        <taxon>Pseudomonadati</taxon>
        <taxon>Pseudomonadota</taxon>
        <taxon>Alphaproteobacteria</taxon>
        <taxon>Rhodospirillales</taxon>
        <taxon>Azospirillaceae</taxon>
        <taxon>Nitrospirillum</taxon>
        <taxon>Nitrospirillum viridazoti</taxon>
    </lineage>
</organism>
<evidence type="ECO:0000259" key="2">
    <source>
        <dbReference type="Pfam" id="PF01636"/>
    </source>
</evidence>
<dbReference type="PANTHER" id="PTHR43883">
    <property type="entry name" value="SLR0207 PROTEIN"/>
    <property type="match status" value="1"/>
</dbReference>
<dbReference type="InterPro" id="IPR002575">
    <property type="entry name" value="Aminoglycoside_PTrfase"/>
</dbReference>
<dbReference type="InterPro" id="IPR011009">
    <property type="entry name" value="Kinase-like_dom_sf"/>
</dbReference>
<accession>A0A248K141</accession>
<evidence type="ECO:0000256" key="1">
    <source>
        <dbReference type="SAM" id="MobiDB-lite"/>
    </source>
</evidence>
<dbReference type="EMBL" id="CP022112">
    <property type="protein sequence ID" value="ASG24486.1"/>
    <property type="molecule type" value="Genomic_DNA"/>
</dbReference>
<protein>
    <recommendedName>
        <fullName evidence="2">Aminoglycoside phosphotransferase domain-containing protein</fullName>
    </recommendedName>
</protein>
<reference evidence="3 4" key="1">
    <citation type="submission" date="2017-06" db="EMBL/GenBank/DDBJ databases">
        <title>Complete genome sequence of Nitrospirillum amazonense strain CBAmC, an endophytic nitrogen-fixing and plant growth-promoting bacterium, isolated from sugarcane.</title>
        <authorList>
            <person name="Schwab S."/>
            <person name="dos Santos Teixeira K.R."/>
            <person name="Simoes Araujo J.L."/>
            <person name="Soares Vidal M."/>
            <person name="Borges de Freitas H.R."/>
            <person name="Rivello Crivelaro A.L."/>
            <person name="Bueno de Camargo Nunes A."/>
            <person name="dos Santos C.M."/>
            <person name="Palmeira da Silva Rosa D."/>
            <person name="da Silva Padilha D."/>
            <person name="da Silva E."/>
            <person name="Araujo Terra L."/>
            <person name="Soares Mendes V."/>
            <person name="Farinelli L."/>
            <person name="Magalhaes Cruz L."/>
            <person name="Baldani J.I."/>
        </authorList>
    </citation>
    <scope>NUCLEOTIDE SEQUENCE [LARGE SCALE GENOMIC DNA]</scope>
    <source>
        <strain evidence="3 4">CBAmC</strain>
    </source>
</reference>
<keyword evidence="4" id="KW-1185">Reference proteome</keyword>
<dbReference type="SUPFAM" id="SSF56112">
    <property type="entry name" value="Protein kinase-like (PK-like)"/>
    <property type="match status" value="1"/>
</dbReference>
<feature type="compositionally biased region" description="Basic and acidic residues" evidence="1">
    <location>
        <begin position="373"/>
        <end position="382"/>
    </location>
</feature>
<feature type="region of interest" description="Disordered" evidence="1">
    <location>
        <begin position="358"/>
        <end position="389"/>
    </location>
</feature>
<dbReference type="RefSeq" id="WP_088874913.1">
    <property type="nucleotide sequence ID" value="NZ_CP022112.1"/>
</dbReference>
<sequence length="389" mass="42686">MADFTAQSEVLAFLCNPHSYGGTPAVERITTHCSSVFLVDGYAYKLKHALIFSALDYSTLEKRERACRREIALNIRTAPDLYLTIRAITRAPGGGLEFDGQGPPVDWVVVMRRFNGRDLFDAMAREGRLSAALVRHAAAELASLHAIAETTTTWGGADGVRRAIARNLQEGLKHLDLKGCTLAMALHDECQMRLTTVADLLEHRRTTGFVKRGHGDLRLANICLYKGRVTLFDGIEFSDDIGCVDTLYDLAFLLADLRRRGLTSLLDAALRQYIELTGDSASLRVMPLLMAVRLGTMAYAAAASARRQSDPAIAARRMAAARLLLRRAQKTLAEPAPGFMDGFRRVPSLAAKLRLRHQTVAEHGDSPDATPHTGDKDERRQDLTAGCDG</sequence>
<dbReference type="AlphaFoldDB" id="A0A248K141"/>
<evidence type="ECO:0000313" key="3">
    <source>
        <dbReference type="EMBL" id="ASG24486.1"/>
    </source>
</evidence>